<organism evidence="2 3">
    <name type="scientific">Alteromonas salexigens</name>
    <dbReference type="NCBI Taxonomy" id="2982530"/>
    <lineage>
        <taxon>Bacteria</taxon>
        <taxon>Pseudomonadati</taxon>
        <taxon>Pseudomonadota</taxon>
        <taxon>Gammaproteobacteria</taxon>
        <taxon>Alteromonadales</taxon>
        <taxon>Alteromonadaceae</taxon>
        <taxon>Alteromonas/Salinimonas group</taxon>
        <taxon>Alteromonas</taxon>
    </lineage>
</organism>
<comment type="caution">
    <text evidence="2">The sequence shown here is derived from an EMBL/GenBank/DDBJ whole genome shotgun (WGS) entry which is preliminary data.</text>
</comment>
<dbReference type="InterPro" id="IPR037523">
    <property type="entry name" value="VOC_core"/>
</dbReference>
<dbReference type="Pfam" id="PF18029">
    <property type="entry name" value="Glyoxalase_6"/>
    <property type="match status" value="1"/>
</dbReference>
<dbReference type="InterPro" id="IPR041581">
    <property type="entry name" value="Glyoxalase_6"/>
</dbReference>
<gene>
    <name evidence="2" type="ORF">OCL06_04085</name>
</gene>
<name>A0ABT2VKH4_9ALTE</name>
<evidence type="ECO:0000313" key="2">
    <source>
        <dbReference type="EMBL" id="MCU7553777.1"/>
    </source>
</evidence>
<dbReference type="SUPFAM" id="SSF54593">
    <property type="entry name" value="Glyoxalase/Bleomycin resistance protein/Dihydroxybiphenyl dioxygenase"/>
    <property type="match status" value="1"/>
</dbReference>
<dbReference type="Gene3D" id="3.10.180.10">
    <property type="entry name" value="2,3-Dihydroxybiphenyl 1,2-Dioxygenase, domain 1"/>
    <property type="match status" value="1"/>
</dbReference>
<reference evidence="3" key="1">
    <citation type="submission" date="2023-07" db="EMBL/GenBank/DDBJ databases">
        <title>Study on multiphase classification of strain Alteromonas salexigens isolated from the Yellow Sea.</title>
        <authorList>
            <person name="Sun L."/>
        </authorList>
    </citation>
    <scope>NUCLEOTIDE SEQUENCE [LARGE SCALE GENOMIC DNA]</scope>
    <source>
        <strain evidence="3">ASW11-19</strain>
    </source>
</reference>
<sequence>MTGPAQNGVLVYSDDVSNLAEFYVQLFNMQVSRETKDFTSLEKDGFNLIIHAPPFAIPESGLSPVKVFLTVTDMTDTRKKATTLGGQAFDGEWANPLFKVSNIADRDGNHIQLRQFNRSA</sequence>
<protein>
    <recommendedName>
        <fullName evidence="1">VOC domain-containing protein</fullName>
    </recommendedName>
</protein>
<dbReference type="EMBL" id="JAOTJC010000006">
    <property type="protein sequence ID" value="MCU7553777.1"/>
    <property type="molecule type" value="Genomic_DNA"/>
</dbReference>
<dbReference type="Proteomes" id="UP001209257">
    <property type="component" value="Unassembled WGS sequence"/>
</dbReference>
<dbReference type="RefSeq" id="WP_262992483.1">
    <property type="nucleotide sequence ID" value="NZ_JAOTJC010000006.1"/>
</dbReference>
<evidence type="ECO:0000313" key="3">
    <source>
        <dbReference type="Proteomes" id="UP001209257"/>
    </source>
</evidence>
<evidence type="ECO:0000259" key="1">
    <source>
        <dbReference type="PROSITE" id="PS51819"/>
    </source>
</evidence>
<proteinExistence type="predicted"/>
<accession>A0ABT2VKH4</accession>
<dbReference type="InterPro" id="IPR029068">
    <property type="entry name" value="Glyas_Bleomycin-R_OHBP_Dase"/>
</dbReference>
<dbReference type="PROSITE" id="PS51819">
    <property type="entry name" value="VOC"/>
    <property type="match status" value="1"/>
</dbReference>
<keyword evidence="3" id="KW-1185">Reference proteome</keyword>
<feature type="domain" description="VOC" evidence="1">
    <location>
        <begin position="5"/>
        <end position="116"/>
    </location>
</feature>